<dbReference type="PANTHER" id="PTHR43547:SF2">
    <property type="entry name" value="HYBRID SIGNAL TRANSDUCTION HISTIDINE KINASE C"/>
    <property type="match status" value="1"/>
</dbReference>
<dbReference type="PANTHER" id="PTHR43547">
    <property type="entry name" value="TWO-COMPONENT HISTIDINE KINASE"/>
    <property type="match status" value="1"/>
</dbReference>
<dbReference type="InterPro" id="IPR005467">
    <property type="entry name" value="His_kinase_dom"/>
</dbReference>
<dbReference type="PROSITE" id="PS50109">
    <property type="entry name" value="HIS_KIN"/>
    <property type="match status" value="1"/>
</dbReference>
<accession>A0A545TM56</accession>
<organism evidence="3 4">
    <name type="scientific">Exilibacterium tricleocarpae</name>
    <dbReference type="NCBI Taxonomy" id="2591008"/>
    <lineage>
        <taxon>Bacteria</taxon>
        <taxon>Pseudomonadati</taxon>
        <taxon>Pseudomonadota</taxon>
        <taxon>Gammaproteobacteria</taxon>
        <taxon>Cellvibrionales</taxon>
        <taxon>Cellvibrionaceae</taxon>
        <taxon>Exilibacterium</taxon>
    </lineage>
</organism>
<dbReference type="Pfam" id="PF02518">
    <property type="entry name" value="HATPase_c"/>
    <property type="match status" value="1"/>
</dbReference>
<gene>
    <name evidence="3" type="ORF">FKG94_14420</name>
</gene>
<reference evidence="3 4" key="1">
    <citation type="submission" date="2019-06" db="EMBL/GenBank/DDBJ databases">
        <title>Whole genome sequence for Cellvibrionaceae sp. R142.</title>
        <authorList>
            <person name="Wang G."/>
        </authorList>
    </citation>
    <scope>NUCLEOTIDE SEQUENCE [LARGE SCALE GENOMIC DNA]</scope>
    <source>
        <strain evidence="3 4">R142</strain>
    </source>
</reference>
<dbReference type="InterPro" id="IPR036890">
    <property type="entry name" value="HATPase_C_sf"/>
</dbReference>
<dbReference type="SUPFAM" id="SSF55874">
    <property type="entry name" value="ATPase domain of HSP90 chaperone/DNA topoisomerase II/histidine kinase"/>
    <property type="match status" value="1"/>
</dbReference>
<keyword evidence="3" id="KW-0418">Kinase</keyword>
<dbReference type="OrthoDB" id="9122109at2"/>
<sequence length="231" mass="26050">MSESSDNPPIDFSFVLASSVHDMKNSLGMLLTSLEEVVHSTPIEDEQQRKRFGTLQYEASRINTELIQLLSIYRMQTDRLVLNVDENYVIDVLEEQLARNHMLFETRSVRVEMDCDPELAWFFDADLVGGVVHNVLVNCARYTRKALHISASVEDDLLCIAVADDGVGYPDDMLQTGDGERARGFEEGSTHLGLFFARQIAMMHRQGERRGRIELANHGQLGGGLFSLYLP</sequence>
<evidence type="ECO:0000256" key="1">
    <source>
        <dbReference type="ARBA" id="ARBA00022553"/>
    </source>
</evidence>
<name>A0A545TM56_9GAMM</name>
<dbReference type="EMBL" id="VHSG01000013">
    <property type="protein sequence ID" value="TQV78258.1"/>
    <property type="molecule type" value="Genomic_DNA"/>
</dbReference>
<protein>
    <submittedName>
        <fullName evidence="3">Sensor histidine kinase</fullName>
    </submittedName>
</protein>
<dbReference type="GO" id="GO:0000155">
    <property type="term" value="F:phosphorelay sensor kinase activity"/>
    <property type="evidence" value="ECO:0007669"/>
    <property type="project" value="TreeGrafter"/>
</dbReference>
<feature type="domain" description="Histidine kinase" evidence="2">
    <location>
        <begin position="18"/>
        <end position="231"/>
    </location>
</feature>
<proteinExistence type="predicted"/>
<evidence type="ECO:0000259" key="2">
    <source>
        <dbReference type="PROSITE" id="PS50109"/>
    </source>
</evidence>
<dbReference type="InterPro" id="IPR003594">
    <property type="entry name" value="HATPase_dom"/>
</dbReference>
<keyword evidence="3" id="KW-0808">Transferase</keyword>
<keyword evidence="4" id="KW-1185">Reference proteome</keyword>
<comment type="caution">
    <text evidence="3">The sequence shown here is derived from an EMBL/GenBank/DDBJ whole genome shotgun (WGS) entry which is preliminary data.</text>
</comment>
<dbReference type="Gene3D" id="3.30.565.10">
    <property type="entry name" value="Histidine kinase-like ATPase, C-terminal domain"/>
    <property type="match status" value="1"/>
</dbReference>
<evidence type="ECO:0000313" key="3">
    <source>
        <dbReference type="EMBL" id="TQV78258.1"/>
    </source>
</evidence>
<dbReference type="AlphaFoldDB" id="A0A545TM56"/>
<evidence type="ECO:0000313" key="4">
    <source>
        <dbReference type="Proteomes" id="UP000319732"/>
    </source>
</evidence>
<dbReference type="RefSeq" id="WP_142905038.1">
    <property type="nucleotide sequence ID" value="NZ_ML660094.1"/>
</dbReference>
<keyword evidence="1" id="KW-0597">Phosphoprotein</keyword>
<dbReference type="Proteomes" id="UP000319732">
    <property type="component" value="Unassembled WGS sequence"/>
</dbReference>